<reference evidence="1 2" key="1">
    <citation type="submission" date="2016-05" db="EMBL/GenBank/DDBJ databases">
        <title>Comparative genomics of biotechnologically important yeasts.</title>
        <authorList>
            <consortium name="DOE Joint Genome Institute"/>
            <person name="Riley R."/>
            <person name="Haridas S."/>
            <person name="Wolfe K.H."/>
            <person name="Lopes M.R."/>
            <person name="Hittinger C.T."/>
            <person name="Goker M."/>
            <person name="Salamov A."/>
            <person name="Wisecaver J."/>
            <person name="Long T.M."/>
            <person name="Aerts A.L."/>
            <person name="Barry K."/>
            <person name="Choi C."/>
            <person name="Clum A."/>
            <person name="Coughlan A.Y."/>
            <person name="Deshpande S."/>
            <person name="Douglass A.P."/>
            <person name="Hanson S.J."/>
            <person name="Klenk H.-P."/>
            <person name="LaButti K."/>
            <person name="Lapidus A."/>
            <person name="Lindquist E."/>
            <person name="Lipzen A."/>
            <person name="Meier-kolthoff J.P."/>
            <person name="Ohm R.A."/>
            <person name="Otillar R.P."/>
            <person name="Pangilinan J."/>
            <person name="Peng Y."/>
            <person name="Rokas A."/>
            <person name="Rosa C.A."/>
            <person name="Scheuner C."/>
            <person name="Sibirny A.A."/>
            <person name="Slot J.C."/>
            <person name="Stielow J.B."/>
            <person name="Sun H."/>
            <person name="Kurtzman C.P."/>
            <person name="Blackwell M."/>
            <person name="Grigoriev I.V."/>
            <person name="Jeffries T.W."/>
        </authorList>
    </citation>
    <scope>NUCLEOTIDE SEQUENCE [LARGE SCALE GENOMIC DNA]</scope>
    <source>
        <strain evidence="1 2">NRRL YB-4993</strain>
    </source>
</reference>
<dbReference type="OrthoDB" id="4080238at2759"/>
<dbReference type="Proteomes" id="UP000092555">
    <property type="component" value="Unassembled WGS sequence"/>
</dbReference>
<dbReference type="RefSeq" id="XP_018713531.1">
    <property type="nucleotide sequence ID" value="XM_018856916.1"/>
</dbReference>
<protein>
    <submittedName>
        <fullName evidence="1">Uncharacterized protein</fullName>
    </submittedName>
</protein>
<accession>A0A1A0HGD1</accession>
<dbReference type="STRING" id="869754.A0A1A0HGD1"/>
<evidence type="ECO:0000313" key="2">
    <source>
        <dbReference type="Proteomes" id="UP000092555"/>
    </source>
</evidence>
<comment type="caution">
    <text evidence="1">The sequence shown here is derived from an EMBL/GenBank/DDBJ whole genome shotgun (WGS) entry which is preliminary data.</text>
</comment>
<dbReference type="AlphaFoldDB" id="A0A1A0HGD1"/>
<gene>
    <name evidence="1" type="ORF">METBIDRAFT_37804</name>
</gene>
<name>A0A1A0HGD1_9ASCO</name>
<organism evidence="1 2">
    <name type="scientific">Metschnikowia bicuspidata var. bicuspidata NRRL YB-4993</name>
    <dbReference type="NCBI Taxonomy" id="869754"/>
    <lineage>
        <taxon>Eukaryota</taxon>
        <taxon>Fungi</taxon>
        <taxon>Dikarya</taxon>
        <taxon>Ascomycota</taxon>
        <taxon>Saccharomycotina</taxon>
        <taxon>Pichiomycetes</taxon>
        <taxon>Metschnikowiaceae</taxon>
        <taxon>Metschnikowia</taxon>
    </lineage>
</organism>
<dbReference type="EMBL" id="LXTC01000001">
    <property type="protein sequence ID" value="OBA23050.1"/>
    <property type="molecule type" value="Genomic_DNA"/>
</dbReference>
<evidence type="ECO:0000313" key="1">
    <source>
        <dbReference type="EMBL" id="OBA23050.1"/>
    </source>
</evidence>
<dbReference type="GeneID" id="30029892"/>
<sequence length="182" mass="20342">LESSEKGPNELNVIFKDPTSRSLVNATAIQTKLVAGDKLFSALRVFDLDKPSPLPGFSYTLSMIPRVYTTGFNAFWDEKDPQDRQISCVAVNGQVVAFNPVSEHDTELEVLKQNLAIEHNIPASNAIDTIMERLDRPFLDKITGKGFLSVYKPFFDFDENREKLIDCDIEELSRSSGSGILL</sequence>
<proteinExistence type="predicted"/>
<keyword evidence="2" id="KW-1185">Reference proteome</keyword>
<feature type="non-terminal residue" evidence="1">
    <location>
        <position position="1"/>
    </location>
</feature>